<dbReference type="RefSeq" id="WP_338345827.1">
    <property type="nucleotide sequence ID" value="NZ_CAUZLR010000001.1"/>
</dbReference>
<dbReference type="EMBL" id="CAUZLR010000001">
    <property type="protein sequence ID" value="CAK1225774.1"/>
    <property type="molecule type" value="Genomic_DNA"/>
</dbReference>
<sequence>MSFRKMFNDILTIETLYNNVCQQLTNQYIIEVYPPIYYRVSRQDSESEELEQMANNLKSLQVSIGYILGWANMNGFFEEVPYMTNRVEQFDTLNYHQLIARFNDEAELMIAELTALKAYLIKNNLILDK</sequence>
<reference evidence="1 2" key="1">
    <citation type="submission" date="2023-10" db="EMBL/GenBank/DDBJ databases">
        <authorList>
            <person name="Botero Cardona J."/>
        </authorList>
    </citation>
    <scope>NUCLEOTIDE SEQUENCE [LARGE SCALE GENOMIC DNA]</scope>
    <source>
        <strain evidence="1 2">R-54839</strain>
    </source>
</reference>
<evidence type="ECO:0000313" key="1">
    <source>
        <dbReference type="EMBL" id="CAK1225774.1"/>
    </source>
</evidence>
<gene>
    <name evidence="1" type="ORF">R54839_PPFHFPJH_00185</name>
</gene>
<protein>
    <submittedName>
        <fullName evidence="1">Uncharacterized protein</fullName>
    </submittedName>
</protein>
<name>A0ABM9MM41_9LACO</name>
<evidence type="ECO:0000313" key="2">
    <source>
        <dbReference type="Proteomes" id="UP001314261"/>
    </source>
</evidence>
<keyword evidence="2" id="KW-1185">Reference proteome</keyword>
<accession>A0ABM9MM41</accession>
<organism evidence="1 2">
    <name type="scientific">Fructobacillus fructosus</name>
    <dbReference type="NCBI Taxonomy" id="1631"/>
    <lineage>
        <taxon>Bacteria</taxon>
        <taxon>Bacillati</taxon>
        <taxon>Bacillota</taxon>
        <taxon>Bacilli</taxon>
        <taxon>Lactobacillales</taxon>
        <taxon>Lactobacillaceae</taxon>
        <taxon>Fructobacillus</taxon>
    </lineage>
</organism>
<comment type="caution">
    <text evidence="1">The sequence shown here is derived from an EMBL/GenBank/DDBJ whole genome shotgun (WGS) entry which is preliminary data.</text>
</comment>
<dbReference type="Proteomes" id="UP001314261">
    <property type="component" value="Unassembled WGS sequence"/>
</dbReference>
<proteinExistence type="predicted"/>